<protein>
    <recommendedName>
        <fullName evidence="4">Flagellin</fullName>
    </recommendedName>
</protein>
<evidence type="ECO:0000256" key="1">
    <source>
        <dbReference type="ARBA" id="ARBA00005709"/>
    </source>
</evidence>
<dbReference type="InterPro" id="IPR046358">
    <property type="entry name" value="Flagellin_C"/>
</dbReference>
<evidence type="ECO:0000256" key="2">
    <source>
        <dbReference type="ARBA" id="ARBA00022525"/>
    </source>
</evidence>
<dbReference type="InterPro" id="IPR001029">
    <property type="entry name" value="Flagellin_N"/>
</dbReference>
<comment type="function">
    <text evidence="4">Flagellin is the subunit protein which polymerizes to form the filaments of bacterial flagella.</text>
</comment>
<accession>A0ABS7EEX6</accession>
<dbReference type="InterPro" id="IPR001492">
    <property type="entry name" value="Flagellin"/>
</dbReference>
<gene>
    <name evidence="7" type="ORF">K0504_07190</name>
</gene>
<dbReference type="Pfam" id="PF00669">
    <property type="entry name" value="Flagellin_N"/>
    <property type="match status" value="1"/>
</dbReference>
<organism evidence="7 8">
    <name type="scientific">Neiella holothuriorum</name>
    <dbReference type="NCBI Taxonomy" id="2870530"/>
    <lineage>
        <taxon>Bacteria</taxon>
        <taxon>Pseudomonadati</taxon>
        <taxon>Pseudomonadota</taxon>
        <taxon>Gammaproteobacteria</taxon>
        <taxon>Alteromonadales</taxon>
        <taxon>Echinimonadaceae</taxon>
        <taxon>Neiella</taxon>
    </lineage>
</organism>
<keyword evidence="7" id="KW-0282">Flagellum</keyword>
<dbReference type="RefSeq" id="WP_220103495.1">
    <property type="nucleotide sequence ID" value="NZ_JAHZSS010000006.1"/>
</dbReference>
<proteinExistence type="inferred from homology"/>
<dbReference type="Gene3D" id="1.20.1330.10">
    <property type="entry name" value="f41 fragment of flagellin, N-terminal domain"/>
    <property type="match status" value="1"/>
</dbReference>
<keyword evidence="7" id="KW-0966">Cell projection</keyword>
<feature type="domain" description="Flagellin N-terminal" evidence="5">
    <location>
        <begin position="5"/>
        <end position="141"/>
    </location>
</feature>
<keyword evidence="3 4" id="KW-0975">Bacterial flagellum</keyword>
<dbReference type="Proteomes" id="UP001166251">
    <property type="component" value="Unassembled WGS sequence"/>
</dbReference>
<evidence type="ECO:0000256" key="4">
    <source>
        <dbReference type="RuleBase" id="RU362073"/>
    </source>
</evidence>
<dbReference type="Pfam" id="PF00700">
    <property type="entry name" value="Flagellin_C"/>
    <property type="match status" value="1"/>
</dbReference>
<dbReference type="Gene3D" id="2.170.280.10">
    <property type="entry name" value="f41 fragment of flagellin, middle domain"/>
    <property type="match status" value="1"/>
</dbReference>
<sequence>MALSVQTNVSAINSTRNLNAASDGVNTSLTRLSSGLRINSAADDAAGLQISNRLTSQINGLNVAVRNANDGISISQTAEGALQESTDILQRMRDLSIQSANGSNGSSDRVAIQEEISQLQKELTRIAETTSFGDRNLLDGSFGSESFQVGAQANETIDVTLAAFGSADMGSYQQQLTSADSTAAASTGLGAIATPAAATDPADNGVTAGTITITSSGETAEATIADNDSAAEVADAINAASGLTGVDADARTKIEVTGFSGVAGDSISFDLTGSNTDAETIIAVVGSDGGIQSLANEINKVSGNTGITASVTDAGDLELVSENGDDIAIRDYTGDTALTVQNYEYDGSTDAGGTASLAANGSIVASGTVQLNGASSYTVDTDTTNILAGSADANSDLGTAVASNTSALNSVAEIDVSSAKGAQDALAVIDGALSYIDSSRAQLGAVQNRLSSTISNLENIVENSSASRSRIRDTDFATETTELTKNQILQQASTSILAQAQQLPQAALSLLG</sequence>
<evidence type="ECO:0000259" key="6">
    <source>
        <dbReference type="Pfam" id="PF00700"/>
    </source>
</evidence>
<name>A0ABS7EEX6_9GAMM</name>
<keyword evidence="7" id="KW-0969">Cilium</keyword>
<feature type="domain" description="Flagellin C-terminal" evidence="6">
    <location>
        <begin position="427"/>
        <end position="511"/>
    </location>
</feature>
<reference evidence="7" key="1">
    <citation type="submission" date="2021-07" db="EMBL/GenBank/DDBJ databases">
        <title>Neiella marina sp. nov., isolated from the intestinal content of sea cucumber Apostichopus japonicus.</title>
        <authorList>
            <person name="Bai X."/>
        </authorList>
    </citation>
    <scope>NUCLEOTIDE SEQUENCE</scope>
    <source>
        <strain evidence="7">126</strain>
    </source>
</reference>
<comment type="similarity">
    <text evidence="1 4">Belongs to the bacterial flagellin family.</text>
</comment>
<dbReference type="Pfam" id="PF07196">
    <property type="entry name" value="Flagellin_IN"/>
    <property type="match status" value="2"/>
</dbReference>
<evidence type="ECO:0000313" key="8">
    <source>
        <dbReference type="Proteomes" id="UP001166251"/>
    </source>
</evidence>
<dbReference type="PRINTS" id="PR00207">
    <property type="entry name" value="FLAGELLIN"/>
</dbReference>
<dbReference type="Gene3D" id="6.10.10.10">
    <property type="entry name" value="Flagellar export chaperone, C-terminal domain"/>
    <property type="match status" value="1"/>
</dbReference>
<dbReference type="PANTHER" id="PTHR42792">
    <property type="entry name" value="FLAGELLIN"/>
    <property type="match status" value="1"/>
</dbReference>
<evidence type="ECO:0000313" key="7">
    <source>
        <dbReference type="EMBL" id="MBW8190815.1"/>
    </source>
</evidence>
<dbReference type="PANTHER" id="PTHR42792:SF2">
    <property type="entry name" value="FLAGELLIN"/>
    <property type="match status" value="1"/>
</dbReference>
<comment type="subcellular location">
    <subcellularLocation>
        <location evidence="4">Secreted</location>
    </subcellularLocation>
    <subcellularLocation>
        <location evidence="4">Bacterial flagellum</location>
    </subcellularLocation>
</comment>
<evidence type="ECO:0000259" key="5">
    <source>
        <dbReference type="Pfam" id="PF00669"/>
    </source>
</evidence>
<comment type="caution">
    <text evidence="7">The sequence shown here is derived from an EMBL/GenBank/DDBJ whole genome shotgun (WGS) entry which is preliminary data.</text>
</comment>
<dbReference type="EMBL" id="JAHZSS010000006">
    <property type="protein sequence ID" value="MBW8190815.1"/>
    <property type="molecule type" value="Genomic_DNA"/>
</dbReference>
<keyword evidence="8" id="KW-1185">Reference proteome</keyword>
<dbReference type="Gene3D" id="2.30.220.10">
    <property type="entry name" value="f41 fragment of flagellin, C-terminal domain"/>
    <property type="match status" value="1"/>
</dbReference>
<dbReference type="InterPro" id="IPR042187">
    <property type="entry name" value="Flagellin_C_sub2"/>
</dbReference>
<evidence type="ECO:0000256" key="3">
    <source>
        <dbReference type="ARBA" id="ARBA00023143"/>
    </source>
</evidence>
<keyword evidence="2 4" id="KW-0964">Secreted</keyword>
<dbReference type="InterPro" id="IPR010810">
    <property type="entry name" value="Flagellin_hook_IN_motif"/>
</dbReference>
<dbReference type="SUPFAM" id="SSF64518">
    <property type="entry name" value="Phase 1 flagellin"/>
    <property type="match status" value="1"/>
</dbReference>